<dbReference type="PATRIC" id="fig|1030841.3.peg.1487"/>
<evidence type="ECO:0000313" key="1">
    <source>
        <dbReference type="EMBL" id="EGZ45780.1"/>
    </source>
</evidence>
<evidence type="ECO:0000313" key="2">
    <source>
        <dbReference type="Proteomes" id="UP000005336"/>
    </source>
</evidence>
<reference evidence="1 2" key="1">
    <citation type="submission" date="2011-06" db="EMBL/GenBank/DDBJ databases">
        <authorList>
            <person name="Muzny D."/>
            <person name="Qin X."/>
            <person name="Deng J."/>
            <person name="Jiang H."/>
            <person name="Liu Y."/>
            <person name="Qu J."/>
            <person name="Song X.-Z."/>
            <person name="Zhang L."/>
            <person name="Thornton R."/>
            <person name="Coyle M."/>
            <person name="Francisco L."/>
            <person name="Jackson L."/>
            <person name="Javaid M."/>
            <person name="Korchina V."/>
            <person name="Kovar C."/>
            <person name="Mata R."/>
            <person name="Mathew T."/>
            <person name="Ngo R."/>
            <person name="Nguyen L."/>
            <person name="Nguyen N."/>
            <person name="Okwuonu G."/>
            <person name="Ongeri F."/>
            <person name="Pham C."/>
            <person name="Simmons D."/>
            <person name="Wilczek-Boney K."/>
            <person name="Hale W."/>
            <person name="Jakkamsetti A."/>
            <person name="Pham P."/>
            <person name="Ruth R."/>
            <person name="San Lucas F."/>
            <person name="Warren J."/>
            <person name="Zhang J."/>
            <person name="Zhao Z."/>
            <person name="Zhou C."/>
            <person name="Zhu D."/>
            <person name="Lee S."/>
            <person name="Bess C."/>
            <person name="Blankenburg K."/>
            <person name="Forbes L."/>
            <person name="Fu Q."/>
            <person name="Gubbala S."/>
            <person name="Hirani K."/>
            <person name="Jayaseelan J.C."/>
            <person name="Lara F."/>
            <person name="Munidasa M."/>
            <person name="Palculict T."/>
            <person name="Patil S."/>
            <person name="Pu L.-L."/>
            <person name="Saada N."/>
            <person name="Tang L."/>
            <person name="Weissenberger G."/>
            <person name="Zhu Y."/>
            <person name="Hemphill L."/>
            <person name="Shang Y."/>
            <person name="Youmans B."/>
            <person name="Ayvaz T."/>
            <person name="Ross M."/>
            <person name="Santibanez J."/>
            <person name="Aqrawi P."/>
            <person name="Gross S."/>
            <person name="Joshi V."/>
            <person name="Fowler G."/>
            <person name="Nazareth L."/>
            <person name="Reid J."/>
            <person name="Worley K."/>
            <person name="Petrosino J."/>
            <person name="Highlander S."/>
            <person name="Gibbs R."/>
        </authorList>
    </citation>
    <scope>NUCLEOTIDE SEQUENCE [LARGE SCALE GENOMIC DNA]</scope>
    <source>
        <strain evidence="1 2">9715</strain>
    </source>
</reference>
<proteinExistence type="predicted"/>
<accession>G4CQZ5</accession>
<comment type="caution">
    <text evidence="1">The sequence shown here is derived from an EMBL/GenBank/DDBJ whole genome shotgun (WGS) entry which is preliminary data.</text>
</comment>
<dbReference type="EMBL" id="AGAZ01000055">
    <property type="protein sequence ID" value="EGZ45780.1"/>
    <property type="molecule type" value="Genomic_DNA"/>
</dbReference>
<protein>
    <submittedName>
        <fullName evidence="1">SufS family cysteine desulfurase</fullName>
    </submittedName>
</protein>
<dbReference type="STRING" id="1030841.HMPREF9370_1505"/>
<keyword evidence="2" id="KW-1185">Reference proteome</keyword>
<sequence>MSFYLCKACPSSNVLEKHKNLLKWEKIQQKTGYHESKKP</sequence>
<dbReference type="HOGENOM" id="CLU_3313400_0_0_4"/>
<dbReference type="AlphaFoldDB" id="G4CQZ5"/>
<organism evidence="1 2">
    <name type="scientific">Neisseria wadsworthii 9715</name>
    <dbReference type="NCBI Taxonomy" id="1030841"/>
    <lineage>
        <taxon>Bacteria</taxon>
        <taxon>Pseudomonadati</taxon>
        <taxon>Pseudomonadota</taxon>
        <taxon>Betaproteobacteria</taxon>
        <taxon>Neisseriales</taxon>
        <taxon>Neisseriaceae</taxon>
        <taxon>Neisseria</taxon>
    </lineage>
</organism>
<dbReference type="Proteomes" id="UP000005336">
    <property type="component" value="Unassembled WGS sequence"/>
</dbReference>
<gene>
    <name evidence="1" type="ORF">HMPREF9370_1505</name>
</gene>
<name>G4CQZ5_9NEIS</name>